<dbReference type="InterPro" id="IPR013783">
    <property type="entry name" value="Ig-like_fold"/>
</dbReference>
<dbReference type="EMBL" id="CTEN01000003">
    <property type="protein sequence ID" value="CQR25331.1"/>
    <property type="molecule type" value="Genomic_DNA"/>
</dbReference>
<keyword evidence="1" id="KW-1133">Transmembrane helix</keyword>
<keyword evidence="3" id="KW-1185">Reference proteome</keyword>
<accession>A0A0E4H5H8</accession>
<dbReference type="RefSeq" id="WP_093650888.1">
    <property type="nucleotide sequence ID" value="NZ_CTEN01000003.1"/>
</dbReference>
<evidence type="ECO:0000256" key="1">
    <source>
        <dbReference type="SAM" id="Phobius"/>
    </source>
</evidence>
<reference evidence="3" key="1">
    <citation type="submission" date="2015-03" db="EMBL/GenBank/DDBJ databases">
        <authorList>
            <person name="Urmite Genomes"/>
        </authorList>
    </citation>
    <scope>NUCLEOTIDE SEQUENCE [LARGE SCALE GENOMIC DNA]</scope>
    <source>
        <strain evidence="3">FF10</strain>
    </source>
</reference>
<sequence precursor="true">MKKYFLLWAMVFSLVLGGKIVRASVLDINQVGSVTIEPTYAGQIVEGGNLKVYQVATVIYKDGPKAYQIQPVFSAANLLLDDANLDQLNAEYASRLQSLAASAPVFKDIETIPATGVVIEELPQGLYLFLQTQAAPGYELMKPFLLTLPKDGKLNVEATEKMSLLNAQPRKPTTVIPNKTKQRDKELPFTGQIWWPIPILIVVGIGLILLSFRGGKSYKH</sequence>
<evidence type="ECO:0000313" key="2">
    <source>
        <dbReference type="EMBL" id="CQR25331.1"/>
    </source>
</evidence>
<dbReference type="Proteomes" id="UP000198604">
    <property type="component" value="Unassembled WGS sequence"/>
</dbReference>
<feature type="transmembrane region" description="Helical" evidence="1">
    <location>
        <begin position="193"/>
        <end position="212"/>
    </location>
</feature>
<name>A0A0E4H5H8_9STRE</name>
<gene>
    <name evidence="2" type="ORF">BN1356_01672</name>
</gene>
<evidence type="ECO:0000313" key="3">
    <source>
        <dbReference type="Proteomes" id="UP000198604"/>
    </source>
</evidence>
<dbReference type="Gene3D" id="2.60.40.10">
    <property type="entry name" value="Immunoglobulins"/>
    <property type="match status" value="1"/>
</dbReference>
<dbReference type="STRING" id="1608583.BN1356_01672"/>
<proteinExistence type="predicted"/>
<dbReference type="AlphaFoldDB" id="A0A0E4H5H8"/>
<organism evidence="2 3">
    <name type="scientific">Streptococcus varani</name>
    <dbReference type="NCBI Taxonomy" id="1608583"/>
    <lineage>
        <taxon>Bacteria</taxon>
        <taxon>Bacillati</taxon>
        <taxon>Bacillota</taxon>
        <taxon>Bacilli</taxon>
        <taxon>Lactobacillales</taxon>
        <taxon>Streptococcaceae</taxon>
        <taxon>Streptococcus</taxon>
    </lineage>
</organism>
<keyword evidence="1" id="KW-0812">Transmembrane</keyword>
<protein>
    <submittedName>
        <fullName evidence="2">Uncharacterized protein</fullName>
    </submittedName>
</protein>
<keyword evidence="1" id="KW-0472">Membrane</keyword>